<dbReference type="Pfam" id="PF03630">
    <property type="entry name" value="Fumble"/>
    <property type="match status" value="1"/>
</dbReference>
<dbReference type="PANTHER" id="PTHR12280:SF20">
    <property type="entry name" value="4'-PHOSPHOPANTETHEINE PHOSPHATASE"/>
    <property type="match status" value="1"/>
</dbReference>
<evidence type="ECO:0000313" key="7">
    <source>
        <dbReference type="EMBL" id="RCL37532.1"/>
    </source>
</evidence>
<evidence type="ECO:0000256" key="5">
    <source>
        <dbReference type="ARBA" id="ARBA00022840"/>
    </source>
</evidence>
<dbReference type="GO" id="GO:0004594">
    <property type="term" value="F:pantothenate kinase activity"/>
    <property type="evidence" value="ECO:0007669"/>
    <property type="project" value="InterPro"/>
</dbReference>
<organism evidence="7 8">
    <name type="scientific">SAR86 cluster bacterium</name>
    <dbReference type="NCBI Taxonomy" id="2030880"/>
    <lineage>
        <taxon>Bacteria</taxon>
        <taxon>Pseudomonadati</taxon>
        <taxon>Pseudomonadota</taxon>
        <taxon>Gammaproteobacteria</taxon>
        <taxon>SAR86 cluster</taxon>
    </lineage>
</organism>
<evidence type="ECO:0000256" key="2">
    <source>
        <dbReference type="ARBA" id="ARBA00022679"/>
    </source>
</evidence>
<dbReference type="InterPro" id="IPR043129">
    <property type="entry name" value="ATPase_NBD"/>
</dbReference>
<dbReference type="GO" id="GO:0005829">
    <property type="term" value="C:cytosol"/>
    <property type="evidence" value="ECO:0007669"/>
    <property type="project" value="TreeGrafter"/>
</dbReference>
<accession>A0A368BKZ6</accession>
<keyword evidence="1" id="KW-0963">Cytoplasm</keyword>
<sequence>MYVAIDFGISNTDIAVSDKNQTSFYTLSSKSYAISLNDIKKILKKINIERSIIKVIGVTGGKSSDLEESLDGTKIKKINEIDAIGLGAKKLYDIKDEPTLIVSAGTGTACVQVQGDDFNHLGGIAVGGGMLEGLGSLLLKNSKGFEINELGVNGSRNELDLLLGDVVNKIGNLPPELTAVNFGQATNTSSISSENTAAALCNMIGEVIGTVAYLNALLIGSKKVCFIGRTSCLSGVINGINDRIELAGIEGKYNENREFGNAIGVLERITKQM</sequence>
<keyword evidence="2" id="KW-0808">Transferase</keyword>
<dbReference type="GO" id="GO:0005524">
    <property type="term" value="F:ATP binding"/>
    <property type="evidence" value="ECO:0007669"/>
    <property type="project" value="UniProtKB-KW"/>
</dbReference>
<dbReference type="PIRSF" id="PIRSF036940">
    <property type="entry name" value="PanK_bac_aCoA"/>
    <property type="match status" value="1"/>
</dbReference>
<evidence type="ECO:0000256" key="6">
    <source>
        <dbReference type="ARBA" id="ARBA00022993"/>
    </source>
</evidence>
<dbReference type="InterPro" id="IPR004567">
    <property type="entry name" value="Type_II_PanK"/>
</dbReference>
<evidence type="ECO:0000313" key="8">
    <source>
        <dbReference type="Proteomes" id="UP000253032"/>
    </source>
</evidence>
<dbReference type="InterPro" id="IPR011602">
    <property type="entry name" value="Type_II_PanK_bac"/>
</dbReference>
<dbReference type="Proteomes" id="UP000253032">
    <property type="component" value="Unassembled WGS sequence"/>
</dbReference>
<evidence type="ECO:0000256" key="1">
    <source>
        <dbReference type="ARBA" id="ARBA00022490"/>
    </source>
</evidence>
<keyword evidence="4 7" id="KW-0418">Kinase</keyword>
<comment type="caution">
    <text evidence="7">The sequence shown here is derived from an EMBL/GenBank/DDBJ whole genome shotgun (WGS) entry which is preliminary data.</text>
</comment>
<proteinExistence type="predicted"/>
<keyword evidence="5" id="KW-0067">ATP-binding</keyword>
<keyword evidence="6" id="KW-0173">Coenzyme A biosynthesis</keyword>
<reference evidence="7 8" key="1">
    <citation type="journal article" date="2018" name="Microbiome">
        <title>Fine metagenomic profile of the Mediterranean stratified and mixed water columns revealed by assembly and recruitment.</title>
        <authorList>
            <person name="Haro-Moreno J.M."/>
            <person name="Lopez-Perez M."/>
            <person name="De La Torre J.R."/>
            <person name="Picazo A."/>
            <person name="Camacho A."/>
            <person name="Rodriguez-Valera F."/>
        </authorList>
    </citation>
    <scope>NUCLEOTIDE SEQUENCE [LARGE SCALE GENOMIC DNA]</scope>
    <source>
        <strain evidence="7">MED-G84</strain>
    </source>
</reference>
<evidence type="ECO:0000256" key="4">
    <source>
        <dbReference type="ARBA" id="ARBA00022777"/>
    </source>
</evidence>
<dbReference type="PANTHER" id="PTHR12280">
    <property type="entry name" value="PANTOTHENATE KINASE"/>
    <property type="match status" value="1"/>
</dbReference>
<dbReference type="Gene3D" id="3.30.420.40">
    <property type="match status" value="1"/>
</dbReference>
<dbReference type="GO" id="GO:0015937">
    <property type="term" value="P:coenzyme A biosynthetic process"/>
    <property type="evidence" value="ECO:0007669"/>
    <property type="project" value="UniProtKB-KW"/>
</dbReference>
<evidence type="ECO:0000256" key="3">
    <source>
        <dbReference type="ARBA" id="ARBA00022741"/>
    </source>
</evidence>
<dbReference type="SUPFAM" id="SSF53067">
    <property type="entry name" value="Actin-like ATPase domain"/>
    <property type="match status" value="1"/>
</dbReference>
<name>A0A368BKZ6_9GAMM</name>
<gene>
    <name evidence="7" type="ORF">DBW98_03770</name>
</gene>
<protein>
    <submittedName>
        <fullName evidence="7">Pantothenate kinase</fullName>
    </submittedName>
</protein>
<dbReference type="CDD" id="cd24085">
    <property type="entry name" value="ASKHA_NBD_PanK-II_bac"/>
    <property type="match status" value="1"/>
</dbReference>
<keyword evidence="3" id="KW-0547">Nucleotide-binding</keyword>
<dbReference type="EMBL" id="QOPC01000021">
    <property type="protein sequence ID" value="RCL37532.1"/>
    <property type="molecule type" value="Genomic_DNA"/>
</dbReference>
<dbReference type="AlphaFoldDB" id="A0A368BKZ6"/>